<evidence type="ECO:0008006" key="3">
    <source>
        <dbReference type="Google" id="ProtNLM"/>
    </source>
</evidence>
<dbReference type="RefSeq" id="WP_337337565.1">
    <property type="nucleotide sequence ID" value="NZ_JBBDGL010000001.1"/>
</dbReference>
<gene>
    <name evidence="1" type="ORF">WDU96_06040</name>
</gene>
<dbReference type="EMBL" id="JBBDGL010000001">
    <property type="protein sequence ID" value="MEJ1155158.1"/>
    <property type="molecule type" value="Genomic_DNA"/>
</dbReference>
<accession>A0ABU8LSC0</accession>
<name>A0ABU8LSC0_9MICO</name>
<keyword evidence="2" id="KW-1185">Reference proteome</keyword>
<proteinExistence type="predicted"/>
<dbReference type="Proteomes" id="UP001368654">
    <property type="component" value="Unassembled WGS sequence"/>
</dbReference>
<reference evidence="1 2" key="1">
    <citation type="submission" date="2024-02" db="EMBL/GenBank/DDBJ databases">
        <authorList>
            <person name="Saticioglu I.B."/>
        </authorList>
    </citation>
    <scope>NUCLEOTIDE SEQUENCE [LARGE SCALE GENOMIC DNA]</scope>
    <source>
        <strain evidence="1 2">Mu-86</strain>
    </source>
</reference>
<protein>
    <recommendedName>
        <fullName evidence="3">DUF499 domain-containing protein</fullName>
    </recommendedName>
</protein>
<sequence length="503" mass="54516">MADVSAYAALIHDGLFDPSPSESILRVKDAVAKELTALDSTARVKRTDYFNHTFAPDFVMTWPDARSRRVYLRMAYDLEALVEDVALIDSTDPLIFGLTEAESIEAKPHVEQAIAGSDAMFTEAAALEKLIDRKKADSTANMLSNALAQGGRGSFVGDEAVELADVVQRGFTSAALVDTDGTAEAVETISDRLQGQQAWRMNRVLQAVWEGSEGSLTTFPGKADVSGRLNTESLSYLVKYMRTDDRDFWRRVGRGLTIADLESLDFADAEANIESLIQANLDVISARATIVKPDPLGLDEAVTGARFRWSKRGRHITFEAPKLFAVIGSAKTNLSGVDEEAAAVSVDAFIDRAKDTDLVEVSIHSGPDHISVKNDEGAISTERLRGVSETFGGSTEVAQVIVGSRTGRVTVDLPERSGTGKTQSKVRMADLLVTTIPLVVDVPDDVREGIAEFLRYEDDNGRTRLETLALDELPEVDPTIPLLAVEALVENGTLVDPESSTPE</sequence>
<evidence type="ECO:0000313" key="2">
    <source>
        <dbReference type="Proteomes" id="UP001368654"/>
    </source>
</evidence>
<comment type="caution">
    <text evidence="1">The sequence shown here is derived from an EMBL/GenBank/DDBJ whole genome shotgun (WGS) entry which is preliminary data.</text>
</comment>
<organism evidence="1 2">
    <name type="scientific">Microbacterium marmarense</name>
    <dbReference type="NCBI Taxonomy" id="3122051"/>
    <lineage>
        <taxon>Bacteria</taxon>
        <taxon>Bacillati</taxon>
        <taxon>Actinomycetota</taxon>
        <taxon>Actinomycetes</taxon>
        <taxon>Micrococcales</taxon>
        <taxon>Microbacteriaceae</taxon>
        <taxon>Microbacterium</taxon>
    </lineage>
</organism>
<evidence type="ECO:0000313" key="1">
    <source>
        <dbReference type="EMBL" id="MEJ1155158.1"/>
    </source>
</evidence>